<evidence type="ECO:0000313" key="6">
    <source>
        <dbReference type="Proteomes" id="UP000187735"/>
    </source>
</evidence>
<organism evidence="5 6">
    <name type="scientific">Fuerstiella marisgermanici</name>
    <dbReference type="NCBI Taxonomy" id="1891926"/>
    <lineage>
        <taxon>Bacteria</taxon>
        <taxon>Pseudomonadati</taxon>
        <taxon>Planctomycetota</taxon>
        <taxon>Planctomycetia</taxon>
        <taxon>Planctomycetales</taxon>
        <taxon>Planctomycetaceae</taxon>
        <taxon>Fuerstiella</taxon>
    </lineage>
</organism>
<evidence type="ECO:0000256" key="1">
    <source>
        <dbReference type="ARBA" id="ARBA00001971"/>
    </source>
</evidence>
<dbReference type="GO" id="GO:0016705">
    <property type="term" value="F:oxidoreductase activity, acting on paired donors, with incorporation or reduction of molecular oxygen"/>
    <property type="evidence" value="ECO:0007669"/>
    <property type="project" value="InterPro"/>
</dbReference>
<dbReference type="RefSeq" id="WP_077028704.1">
    <property type="nucleotide sequence ID" value="NZ_CP017641.1"/>
</dbReference>
<keyword evidence="3 4" id="KW-0408">Iron</keyword>
<comment type="similarity">
    <text evidence="2 4">Belongs to the cytochrome P450 family.</text>
</comment>
<dbReference type="GO" id="GO:0005506">
    <property type="term" value="F:iron ion binding"/>
    <property type="evidence" value="ECO:0007669"/>
    <property type="project" value="InterPro"/>
</dbReference>
<dbReference type="GO" id="GO:0020037">
    <property type="term" value="F:heme binding"/>
    <property type="evidence" value="ECO:0007669"/>
    <property type="project" value="InterPro"/>
</dbReference>
<dbReference type="InterPro" id="IPR036396">
    <property type="entry name" value="Cyt_P450_sf"/>
</dbReference>
<sequence>MNSPASIPLHSGKQPIQQGNLLEFPKNPIDCMRRLHAECGDLAVLEDNGQRIAFVFSPELNRQVLTDSNTYHSQFFALRGGRRSAQRRVTSGLLSMNGSEHRENRRIMMDVFTRRILPEYHNTICDLSHSLMEDWELGQQRDLNVEMVHFMLRMTSALLFGIDDAEYSVELGSKIDRWVRQNHEVGIGALVSAPEFTDSYGTLLSMADDLEASIKEMFAKHRDGATKGQRSDVLSLMFQAQGSEQQLSDEKLLGHATLTFAAAHLTTAHTFSWTLFLLAQHPEVMQRLAEEIAQATTGETPTFQELQSLPYLDWVIKESMRVLPASSYSQRVTSTAATLGSLNLPQATPVIFSQFITHHRPDIFEDANEFRPERWETASPSAYEYLPFGAGPRMCIGAPLAMMELRTALAVILKKFHFQVNPGTTVNGQVISTMLGPTSTVEATLLPTTELPSTVPVYGSIHDLIDLPSAAKPDAIRRAA</sequence>
<dbReference type="KEGG" id="fmr:Fuma_06559"/>
<dbReference type="PRINTS" id="PR00385">
    <property type="entry name" value="P450"/>
</dbReference>
<dbReference type="SUPFAM" id="SSF48264">
    <property type="entry name" value="Cytochrome P450"/>
    <property type="match status" value="1"/>
</dbReference>
<reference evidence="5 6" key="1">
    <citation type="journal article" date="2016" name="Front. Microbiol.">
        <title>Fuerstia marisgermanicae gen. nov., sp. nov., an Unusual Member of the Phylum Planctomycetes from the German Wadden Sea.</title>
        <authorList>
            <person name="Kohn T."/>
            <person name="Heuer A."/>
            <person name="Jogler M."/>
            <person name="Vollmers J."/>
            <person name="Boedeker C."/>
            <person name="Bunk B."/>
            <person name="Rast P."/>
            <person name="Borchert D."/>
            <person name="Glockner I."/>
            <person name="Freese H.M."/>
            <person name="Klenk H.P."/>
            <person name="Overmann J."/>
            <person name="Kaster A.K."/>
            <person name="Rohde M."/>
            <person name="Wiegand S."/>
            <person name="Jogler C."/>
        </authorList>
    </citation>
    <scope>NUCLEOTIDE SEQUENCE [LARGE SCALE GENOMIC DNA]</scope>
    <source>
        <strain evidence="5 6">NH11</strain>
    </source>
</reference>
<evidence type="ECO:0000256" key="2">
    <source>
        <dbReference type="ARBA" id="ARBA00010617"/>
    </source>
</evidence>
<keyword evidence="4 5" id="KW-0560">Oxidoreductase</keyword>
<dbReference type="InterPro" id="IPR002401">
    <property type="entry name" value="Cyt_P450_E_grp-I"/>
</dbReference>
<comment type="cofactor">
    <cofactor evidence="1 3">
        <name>heme</name>
        <dbReference type="ChEBI" id="CHEBI:30413"/>
    </cofactor>
</comment>
<dbReference type="Proteomes" id="UP000187735">
    <property type="component" value="Chromosome"/>
</dbReference>
<dbReference type="InterPro" id="IPR017972">
    <property type="entry name" value="Cyt_P450_CS"/>
</dbReference>
<dbReference type="InterPro" id="IPR050121">
    <property type="entry name" value="Cytochrome_P450_monoxygenase"/>
</dbReference>
<keyword evidence="3 4" id="KW-0479">Metal-binding</keyword>
<dbReference type="OrthoDB" id="9789468at2"/>
<dbReference type="Pfam" id="PF00067">
    <property type="entry name" value="p450"/>
    <property type="match status" value="1"/>
</dbReference>
<dbReference type="EC" id="1.14.13.133" evidence="5"/>
<keyword evidence="4" id="KW-0503">Monooxygenase</keyword>
<keyword evidence="6" id="KW-1185">Reference proteome</keyword>
<evidence type="ECO:0000256" key="4">
    <source>
        <dbReference type="RuleBase" id="RU000461"/>
    </source>
</evidence>
<accession>A0A1P8WS49</accession>
<evidence type="ECO:0000313" key="5">
    <source>
        <dbReference type="EMBL" id="APZ96885.1"/>
    </source>
</evidence>
<name>A0A1P8WS49_9PLAN</name>
<dbReference type="PROSITE" id="PS00086">
    <property type="entry name" value="CYTOCHROME_P450"/>
    <property type="match status" value="1"/>
</dbReference>
<dbReference type="PANTHER" id="PTHR24305">
    <property type="entry name" value="CYTOCHROME P450"/>
    <property type="match status" value="1"/>
</dbReference>
<keyword evidence="3 4" id="KW-0349">Heme</keyword>
<gene>
    <name evidence="5" type="primary">ptlI</name>
    <name evidence="5" type="ORF">Fuma_06559</name>
</gene>
<dbReference type="GO" id="GO:0004497">
    <property type="term" value="F:monooxygenase activity"/>
    <property type="evidence" value="ECO:0007669"/>
    <property type="project" value="UniProtKB-KW"/>
</dbReference>
<dbReference type="PRINTS" id="PR00463">
    <property type="entry name" value="EP450I"/>
</dbReference>
<evidence type="ECO:0000256" key="3">
    <source>
        <dbReference type="PIRSR" id="PIRSR602401-1"/>
    </source>
</evidence>
<dbReference type="PANTHER" id="PTHR24305:SF166">
    <property type="entry name" value="CYTOCHROME P450 12A4, MITOCHONDRIAL-RELATED"/>
    <property type="match status" value="1"/>
</dbReference>
<protein>
    <submittedName>
        <fullName evidence="5">Pentalenene oxygenase</fullName>
        <ecNumber evidence="5">1.14.13.133</ecNumber>
    </submittedName>
</protein>
<dbReference type="STRING" id="1891926.Fuma_06559"/>
<dbReference type="InterPro" id="IPR001128">
    <property type="entry name" value="Cyt_P450"/>
</dbReference>
<dbReference type="AlphaFoldDB" id="A0A1P8WS49"/>
<proteinExistence type="inferred from homology"/>
<dbReference type="Gene3D" id="1.10.630.10">
    <property type="entry name" value="Cytochrome P450"/>
    <property type="match status" value="1"/>
</dbReference>
<dbReference type="EMBL" id="CP017641">
    <property type="protein sequence ID" value="APZ96885.1"/>
    <property type="molecule type" value="Genomic_DNA"/>
</dbReference>
<feature type="binding site" description="axial binding residue" evidence="3">
    <location>
        <position position="395"/>
    </location>
    <ligand>
        <name>heme</name>
        <dbReference type="ChEBI" id="CHEBI:30413"/>
    </ligand>
    <ligandPart>
        <name>Fe</name>
        <dbReference type="ChEBI" id="CHEBI:18248"/>
    </ligandPart>
</feature>